<proteinExistence type="predicted"/>
<evidence type="ECO:0000313" key="2">
    <source>
        <dbReference type="Proteomes" id="UP001240150"/>
    </source>
</evidence>
<dbReference type="RefSeq" id="WP_284920824.1">
    <property type="nucleotide sequence ID" value="NZ_CP126980.1"/>
</dbReference>
<dbReference type="EMBL" id="CP126980">
    <property type="protein sequence ID" value="WIM99386.1"/>
    <property type="molecule type" value="Genomic_DNA"/>
</dbReference>
<dbReference type="Proteomes" id="UP001240150">
    <property type="component" value="Chromosome"/>
</dbReference>
<gene>
    <name evidence="1" type="ORF">ACTOB_003037</name>
</gene>
<accession>A0ABY8WND8</accession>
<reference evidence="1 2" key="1">
    <citation type="submission" date="2023-06" db="EMBL/GenBank/DDBJ databases">
        <authorList>
            <person name="Yushchuk O."/>
            <person name="Binda E."/>
            <person name="Ruckert-Reed C."/>
            <person name="Fedorenko V."/>
            <person name="Kalinowski J."/>
            <person name="Marinelli F."/>
        </authorList>
    </citation>
    <scope>NUCLEOTIDE SEQUENCE [LARGE SCALE GENOMIC DNA]</scope>
    <source>
        <strain evidence="1 2">NRRL 3884</strain>
    </source>
</reference>
<sequence length="245" mass="24636">MTNTGSSSAAVLKFTIPQGPKGDAGSTGAAGPGVPIGGSPGQILSKVDSTDYNTMWIAAPSGSGSGGFSQNGNAAWISGKWVDSRVQYGAYSSAARTTNLLLATTLVVPVTTTFNAISVNLSASATGNLRMGLYNALSNGVPGALLAEATVTLGAAGLYQAVIDVTVLPGLYYIASITNSTSTGFPLLSTTGVRPVYSTDAGAGPNNNMFMVSNSAYLTALPNPWPNTAYTGLAGSPPMISLKIA</sequence>
<evidence type="ECO:0000313" key="1">
    <source>
        <dbReference type="EMBL" id="WIM99386.1"/>
    </source>
</evidence>
<keyword evidence="2" id="KW-1185">Reference proteome</keyword>
<organism evidence="1 2">
    <name type="scientific">Actinoplanes oblitus</name>
    <dbReference type="NCBI Taxonomy" id="3040509"/>
    <lineage>
        <taxon>Bacteria</taxon>
        <taxon>Bacillati</taxon>
        <taxon>Actinomycetota</taxon>
        <taxon>Actinomycetes</taxon>
        <taxon>Micromonosporales</taxon>
        <taxon>Micromonosporaceae</taxon>
        <taxon>Actinoplanes</taxon>
    </lineage>
</organism>
<protein>
    <submittedName>
        <fullName evidence="1">Uncharacterized protein</fullName>
    </submittedName>
</protein>
<name>A0ABY8WND8_9ACTN</name>